<dbReference type="PANTHER" id="PTHR47723:SF13">
    <property type="entry name" value="PUTATIVE-RELATED"/>
    <property type="match status" value="1"/>
</dbReference>
<dbReference type="Gene3D" id="3.30.420.10">
    <property type="entry name" value="Ribonuclease H-like superfamily/Ribonuclease H"/>
    <property type="match status" value="1"/>
</dbReference>
<protein>
    <recommendedName>
        <fullName evidence="1">RNase H type-1 domain-containing protein</fullName>
    </recommendedName>
</protein>
<accession>A0ABR2S363</accession>
<dbReference type="InterPro" id="IPR036397">
    <property type="entry name" value="RNaseH_sf"/>
</dbReference>
<dbReference type="SUPFAM" id="SSF53098">
    <property type="entry name" value="Ribonuclease H-like"/>
    <property type="match status" value="1"/>
</dbReference>
<dbReference type="InterPro" id="IPR044730">
    <property type="entry name" value="RNase_H-like_dom_plant"/>
</dbReference>
<dbReference type="InterPro" id="IPR053151">
    <property type="entry name" value="RNase_H-like"/>
</dbReference>
<evidence type="ECO:0000313" key="2">
    <source>
        <dbReference type="EMBL" id="KAK9019505.1"/>
    </source>
</evidence>
<dbReference type="CDD" id="cd06222">
    <property type="entry name" value="RNase_H_like"/>
    <property type="match status" value="1"/>
</dbReference>
<keyword evidence="3" id="KW-1185">Reference proteome</keyword>
<evidence type="ECO:0000259" key="1">
    <source>
        <dbReference type="Pfam" id="PF13456"/>
    </source>
</evidence>
<proteinExistence type="predicted"/>
<dbReference type="Pfam" id="PF13456">
    <property type="entry name" value="RVT_3"/>
    <property type="match status" value="1"/>
</dbReference>
<feature type="domain" description="RNase H type-1" evidence="1">
    <location>
        <begin position="39"/>
        <end position="159"/>
    </location>
</feature>
<name>A0ABR2S363_9ROSI</name>
<organism evidence="2 3">
    <name type="scientific">Hibiscus sabdariffa</name>
    <name type="common">roselle</name>
    <dbReference type="NCBI Taxonomy" id="183260"/>
    <lineage>
        <taxon>Eukaryota</taxon>
        <taxon>Viridiplantae</taxon>
        <taxon>Streptophyta</taxon>
        <taxon>Embryophyta</taxon>
        <taxon>Tracheophyta</taxon>
        <taxon>Spermatophyta</taxon>
        <taxon>Magnoliopsida</taxon>
        <taxon>eudicotyledons</taxon>
        <taxon>Gunneridae</taxon>
        <taxon>Pentapetalae</taxon>
        <taxon>rosids</taxon>
        <taxon>malvids</taxon>
        <taxon>Malvales</taxon>
        <taxon>Malvaceae</taxon>
        <taxon>Malvoideae</taxon>
        <taxon>Hibiscus</taxon>
    </lineage>
</organism>
<reference evidence="2 3" key="1">
    <citation type="journal article" date="2024" name="G3 (Bethesda)">
        <title>Genome assembly of Hibiscus sabdariffa L. provides insights into metabolisms of medicinal natural products.</title>
        <authorList>
            <person name="Kim T."/>
        </authorList>
    </citation>
    <scope>NUCLEOTIDE SEQUENCE [LARGE SCALE GENOMIC DNA]</scope>
    <source>
        <strain evidence="2">TK-2024</strain>
        <tissue evidence="2">Old leaves</tissue>
    </source>
</reference>
<dbReference type="PANTHER" id="PTHR47723">
    <property type="entry name" value="OS05G0353850 PROTEIN"/>
    <property type="match status" value="1"/>
</dbReference>
<gene>
    <name evidence="2" type="ORF">V6N11_054023</name>
</gene>
<evidence type="ECO:0000313" key="3">
    <source>
        <dbReference type="Proteomes" id="UP001396334"/>
    </source>
</evidence>
<sequence length="197" mass="22371">MCDETRRALCLRIVPRNISTSTTIAHNWRKPTLGWIKVNMDGARQSGTGETFCGGVGRDANMRWCFGFSKKINICFAFVAELWAIYEGLATVWTLSYTRVILETNCEEVYDCLRCETPERIHSSLRSHIGSIINKEWEVCFNCVGRRCNLVADKLVKMAKELPIVYHRILDPPSDILDLLQVDVDGYSSVVGYCLPL</sequence>
<comment type="caution">
    <text evidence="2">The sequence shown here is derived from an EMBL/GenBank/DDBJ whole genome shotgun (WGS) entry which is preliminary data.</text>
</comment>
<dbReference type="InterPro" id="IPR012337">
    <property type="entry name" value="RNaseH-like_sf"/>
</dbReference>
<dbReference type="EMBL" id="JBBPBN010000017">
    <property type="protein sequence ID" value="KAK9019505.1"/>
    <property type="molecule type" value="Genomic_DNA"/>
</dbReference>
<dbReference type="Proteomes" id="UP001396334">
    <property type="component" value="Unassembled WGS sequence"/>
</dbReference>
<dbReference type="InterPro" id="IPR002156">
    <property type="entry name" value="RNaseH_domain"/>
</dbReference>